<dbReference type="Pfam" id="PF04930">
    <property type="entry name" value="FUN14"/>
    <property type="match status" value="1"/>
</dbReference>
<evidence type="ECO:0000313" key="9">
    <source>
        <dbReference type="WBParaSite" id="TCONS_00002569.p1"/>
    </source>
</evidence>
<evidence type="ECO:0000256" key="4">
    <source>
        <dbReference type="ARBA" id="ARBA00022989"/>
    </source>
</evidence>
<sequence>MVDLDKFISENFRPKPQRNSLSEYLNNIIDFIKNIHKKPVHYQFAFGGSCGFVVGYIFSRTSRLLSIATGVSIVIFQYLIYKGYIRFNETRIERDVRNLRESVLSELGVTGSLLPKEKEIQTFLKKNVYTFSGLAAGTFLGYGLS</sequence>
<dbReference type="AlphaFoldDB" id="A0A0K0ETI0"/>
<accession>A0A0K0ETI0</accession>
<feature type="transmembrane region" description="Helical" evidence="6">
    <location>
        <begin position="64"/>
        <end position="81"/>
    </location>
</feature>
<comment type="similarity">
    <text evidence="2">Belongs to the FUN14 family.</text>
</comment>
<keyword evidence="4 6" id="KW-1133">Transmembrane helix</keyword>
<organism evidence="8">
    <name type="scientific">Strongyloides stercoralis</name>
    <name type="common">Threadworm</name>
    <dbReference type="NCBI Taxonomy" id="6248"/>
    <lineage>
        <taxon>Eukaryota</taxon>
        <taxon>Metazoa</taxon>
        <taxon>Ecdysozoa</taxon>
        <taxon>Nematoda</taxon>
        <taxon>Chromadorea</taxon>
        <taxon>Rhabditida</taxon>
        <taxon>Tylenchina</taxon>
        <taxon>Panagrolaimomorpha</taxon>
        <taxon>Strongyloidoidea</taxon>
        <taxon>Strongyloididae</taxon>
        <taxon>Strongyloides</taxon>
    </lineage>
</organism>
<evidence type="ECO:0000313" key="7">
    <source>
        <dbReference type="Proteomes" id="UP000035681"/>
    </source>
</evidence>
<feature type="transmembrane region" description="Helical" evidence="6">
    <location>
        <begin position="40"/>
        <end position="58"/>
    </location>
</feature>
<dbReference type="InterPro" id="IPR007014">
    <property type="entry name" value="FUN14"/>
</dbReference>
<dbReference type="STRING" id="6248.A0A0K0ETI0"/>
<dbReference type="GO" id="GO:0000422">
    <property type="term" value="P:autophagy of mitochondrion"/>
    <property type="evidence" value="ECO:0007669"/>
    <property type="project" value="TreeGrafter"/>
</dbReference>
<dbReference type="Proteomes" id="UP000035681">
    <property type="component" value="Unplaced"/>
</dbReference>
<dbReference type="PANTHER" id="PTHR21346:SF0">
    <property type="entry name" value="RE45833P"/>
    <property type="match status" value="1"/>
</dbReference>
<evidence type="ECO:0000256" key="6">
    <source>
        <dbReference type="SAM" id="Phobius"/>
    </source>
</evidence>
<keyword evidence="5 6" id="KW-0472">Membrane</keyword>
<evidence type="ECO:0000256" key="2">
    <source>
        <dbReference type="ARBA" id="ARBA00009160"/>
    </source>
</evidence>
<keyword evidence="7" id="KW-1185">Reference proteome</keyword>
<keyword evidence="3 6" id="KW-0812">Transmembrane</keyword>
<dbReference type="GO" id="GO:0005741">
    <property type="term" value="C:mitochondrial outer membrane"/>
    <property type="evidence" value="ECO:0007669"/>
    <property type="project" value="UniProtKB-SubCell"/>
</dbReference>
<name>A0A0K0ETI0_STRER</name>
<evidence type="ECO:0000256" key="1">
    <source>
        <dbReference type="ARBA" id="ARBA00004374"/>
    </source>
</evidence>
<reference evidence="8" key="1">
    <citation type="submission" date="2015-08" db="UniProtKB">
        <authorList>
            <consortium name="WormBaseParasite"/>
        </authorList>
    </citation>
    <scope>IDENTIFICATION</scope>
</reference>
<evidence type="ECO:0000313" key="8">
    <source>
        <dbReference type="WBParaSite" id="SSTP_0001275600.1"/>
    </source>
</evidence>
<evidence type="ECO:0000256" key="5">
    <source>
        <dbReference type="ARBA" id="ARBA00023136"/>
    </source>
</evidence>
<evidence type="ECO:0000256" key="3">
    <source>
        <dbReference type="ARBA" id="ARBA00022692"/>
    </source>
</evidence>
<dbReference type="WBParaSite" id="SSTP_0001275600.1">
    <property type="protein sequence ID" value="SSTP_0001275600.1"/>
    <property type="gene ID" value="SSTP_0001275600"/>
</dbReference>
<dbReference type="WBParaSite" id="TCONS_00002569.p1">
    <property type="protein sequence ID" value="TCONS_00002569.p1"/>
    <property type="gene ID" value="XLOC_002408"/>
</dbReference>
<comment type="subcellular location">
    <subcellularLocation>
        <location evidence="1">Mitochondrion outer membrane</location>
        <topology evidence="1">Multi-pass membrane protein</topology>
    </subcellularLocation>
</comment>
<dbReference type="PANTHER" id="PTHR21346">
    <property type="entry name" value="FUN14 DOMAIN CONTAINING"/>
    <property type="match status" value="1"/>
</dbReference>
<proteinExistence type="inferred from homology"/>
<protein>
    <submittedName>
        <fullName evidence="8">FUN14 domain-containing protein 1</fullName>
    </submittedName>
    <submittedName>
        <fullName evidence="9">ThiF domain-containing protein</fullName>
    </submittedName>
</protein>